<keyword evidence="3" id="KW-1185">Reference proteome</keyword>
<dbReference type="SUPFAM" id="SSF50978">
    <property type="entry name" value="WD40 repeat-like"/>
    <property type="match status" value="2"/>
</dbReference>
<dbReference type="OrthoDB" id="10657947at2759"/>
<dbReference type="AlphaFoldDB" id="A2FIH7"/>
<dbReference type="InterPro" id="IPR036322">
    <property type="entry name" value="WD40_repeat_dom_sf"/>
</dbReference>
<dbReference type="InterPro" id="IPR015943">
    <property type="entry name" value="WD40/YVTN_repeat-like_dom_sf"/>
</dbReference>
<dbReference type="InParanoid" id="A2FIH7"/>
<evidence type="ECO:0000256" key="1">
    <source>
        <dbReference type="SAM" id="Coils"/>
    </source>
</evidence>
<dbReference type="Proteomes" id="UP000001542">
    <property type="component" value="Unassembled WGS sequence"/>
</dbReference>
<sequence>MNESEEVKVINFGIFDDFTMSKGSMCFHSVLKINEFEYLSCAPKQIIKFERDRIKKIYNIPSACATYLPYYDAIIIISPPPTKMSIYFGDQLNEPIIQDINIDQVGICHMVWSERNRTLITFGIGVSTYLIEMVPKINRIAKYDIWARVTFLKHFAIGYRANLLSNPCWIETKNELVIPLKEGLMRYTLDGEMKGSPVSLNSDKFTLYLYNEHNKKALTSDADQGLCLWNKHGRMTHHYTCISTPIFVAFYLTNEFLIAYDSSMYLSIIDIKTERYFPMVKLYPRPDKIFFDRSYGQTTRVIVSSQNSVKVYKVIIPWHLWKRTSTTPKLILRCPRANGAARIGVLLSDASIQFYSPVSRKMLTLCHAREVGFPSCILPDRGMLNVVQRDQLFVTFDNGKTAIFGTNQPLLEPVVTLDNKAACCVLSMFQGKWCLLIGTTTGDILVYSYDKLQFIKRFGKERSKVEQIYHHDKTNSIFVVYKNKFSRYDSVSGTKMEDYSFEYGCIGAVLGDLLIFGYENGSFLIHKIECKKLTCLHHKGRPLHIGRVTGLTGGNSFFVSSGLDGSCLIWTMKNCEVVIEIKFPLPIFCVAFLNGKRGLLVGTDSEIMIVNGQSLFGKNVDPEDPLFDNFDKKVDTFDGGALTLLEDENDNCEEDDLGFLDQISARARKEREEQEKLMSNLPINTNWSDKIPDVREVTVKKSDTKNKKELTEEELNALKEINELNGENNSNSNSNSIQIIRMELMAKTNHLKMMMNMRKITKKRK</sequence>
<dbReference type="EMBL" id="DS113813">
    <property type="protein sequence ID" value="EAX95294.1"/>
    <property type="molecule type" value="Genomic_DNA"/>
</dbReference>
<reference evidence="2" key="1">
    <citation type="submission" date="2006-10" db="EMBL/GenBank/DDBJ databases">
        <authorList>
            <person name="Amadeo P."/>
            <person name="Zhao Q."/>
            <person name="Wortman J."/>
            <person name="Fraser-Liggett C."/>
            <person name="Carlton J."/>
        </authorList>
    </citation>
    <scope>NUCLEOTIDE SEQUENCE</scope>
    <source>
        <strain evidence="2">G3</strain>
    </source>
</reference>
<dbReference type="PANTHER" id="PTHR45532">
    <property type="entry name" value="WD REPEAT-CONTAINING PROTEIN 97"/>
    <property type="match status" value="1"/>
</dbReference>
<dbReference type="VEuPathDB" id="TrichDB:TVAG_270850"/>
<keyword evidence="1" id="KW-0175">Coiled coil</keyword>
<dbReference type="PANTHER" id="PTHR45532:SF1">
    <property type="entry name" value="WD REPEAT-CONTAINING PROTEIN 97"/>
    <property type="match status" value="1"/>
</dbReference>
<evidence type="ECO:0000313" key="3">
    <source>
        <dbReference type="Proteomes" id="UP000001542"/>
    </source>
</evidence>
<evidence type="ECO:0000313" key="2">
    <source>
        <dbReference type="EMBL" id="EAX95294.1"/>
    </source>
</evidence>
<proteinExistence type="predicted"/>
<protein>
    <submittedName>
        <fullName evidence="2">Uncharacterized protein</fullName>
    </submittedName>
</protein>
<dbReference type="Gene3D" id="2.130.10.10">
    <property type="entry name" value="YVTN repeat-like/Quinoprotein amine dehydrogenase"/>
    <property type="match status" value="1"/>
</dbReference>
<dbReference type="VEuPathDB" id="TrichDB:TVAGG3_0778150"/>
<feature type="coiled-coil region" evidence="1">
    <location>
        <begin position="660"/>
        <end position="727"/>
    </location>
</feature>
<gene>
    <name evidence="2" type="ORF">TVAG_270850</name>
</gene>
<name>A2FIH7_TRIV3</name>
<accession>A2FIH7</accession>
<reference evidence="2" key="2">
    <citation type="journal article" date="2007" name="Science">
        <title>Draft genome sequence of the sexually transmitted pathogen Trichomonas vaginalis.</title>
        <authorList>
            <person name="Carlton J.M."/>
            <person name="Hirt R.P."/>
            <person name="Silva J.C."/>
            <person name="Delcher A.L."/>
            <person name="Schatz M."/>
            <person name="Zhao Q."/>
            <person name="Wortman J.R."/>
            <person name="Bidwell S.L."/>
            <person name="Alsmark U.C.M."/>
            <person name="Besteiro S."/>
            <person name="Sicheritz-Ponten T."/>
            <person name="Noel C.J."/>
            <person name="Dacks J.B."/>
            <person name="Foster P.G."/>
            <person name="Simillion C."/>
            <person name="Van de Peer Y."/>
            <person name="Miranda-Saavedra D."/>
            <person name="Barton G.J."/>
            <person name="Westrop G.D."/>
            <person name="Mueller S."/>
            <person name="Dessi D."/>
            <person name="Fiori P.L."/>
            <person name="Ren Q."/>
            <person name="Paulsen I."/>
            <person name="Zhang H."/>
            <person name="Bastida-Corcuera F.D."/>
            <person name="Simoes-Barbosa A."/>
            <person name="Brown M.T."/>
            <person name="Hayes R.D."/>
            <person name="Mukherjee M."/>
            <person name="Okumura C.Y."/>
            <person name="Schneider R."/>
            <person name="Smith A.J."/>
            <person name="Vanacova S."/>
            <person name="Villalvazo M."/>
            <person name="Haas B.J."/>
            <person name="Pertea M."/>
            <person name="Feldblyum T.V."/>
            <person name="Utterback T.R."/>
            <person name="Shu C.L."/>
            <person name="Osoegawa K."/>
            <person name="de Jong P.J."/>
            <person name="Hrdy I."/>
            <person name="Horvathova L."/>
            <person name="Zubacova Z."/>
            <person name="Dolezal P."/>
            <person name="Malik S.B."/>
            <person name="Logsdon J.M. Jr."/>
            <person name="Henze K."/>
            <person name="Gupta A."/>
            <person name="Wang C.C."/>
            <person name="Dunne R.L."/>
            <person name="Upcroft J.A."/>
            <person name="Upcroft P."/>
            <person name="White O."/>
            <person name="Salzberg S.L."/>
            <person name="Tang P."/>
            <person name="Chiu C.-H."/>
            <person name="Lee Y.-S."/>
            <person name="Embley T.M."/>
            <person name="Coombs G.H."/>
            <person name="Mottram J.C."/>
            <person name="Tachezy J."/>
            <person name="Fraser-Liggett C.M."/>
            <person name="Johnson P.J."/>
        </authorList>
    </citation>
    <scope>NUCLEOTIDE SEQUENCE [LARGE SCALE GENOMIC DNA]</scope>
    <source>
        <strain evidence="2">G3</strain>
    </source>
</reference>
<organism evidence="2 3">
    <name type="scientific">Trichomonas vaginalis (strain ATCC PRA-98 / G3)</name>
    <dbReference type="NCBI Taxonomy" id="412133"/>
    <lineage>
        <taxon>Eukaryota</taxon>
        <taxon>Metamonada</taxon>
        <taxon>Parabasalia</taxon>
        <taxon>Trichomonadida</taxon>
        <taxon>Trichomonadidae</taxon>
        <taxon>Trichomonas</taxon>
    </lineage>
</organism>